<dbReference type="Gene3D" id="3.40.930.10">
    <property type="entry name" value="Mannitol-specific EII, Chain A"/>
    <property type="match status" value="1"/>
</dbReference>
<reference evidence="2 3" key="1">
    <citation type="submission" date="2019-05" db="EMBL/GenBank/DDBJ databases">
        <title>Genome-based reclassification of Lactobacillus casei as Lactobacillus casei subsp. casei. subsp.nov., description of Lactobacillus casei subsp. zeae subsp. nov., and emended description of Lactobacillus casei.</title>
        <authorList>
            <person name="Huang C.-H."/>
        </authorList>
    </citation>
    <scope>NUCLEOTIDE SEQUENCE [LARGE SCALE GENOMIC DNA]</scope>
    <source>
        <strain evidence="2 3">CRBIP24.44</strain>
    </source>
</reference>
<keyword evidence="2" id="KW-0762">Sugar transport</keyword>
<dbReference type="AlphaFoldDB" id="A0A5R8LNX0"/>
<dbReference type="Pfam" id="PF00359">
    <property type="entry name" value="PTS_EIIA_2"/>
    <property type="match status" value="1"/>
</dbReference>
<keyword evidence="2" id="KW-0813">Transport</keyword>
<dbReference type="SUPFAM" id="SSF55804">
    <property type="entry name" value="Phoshotransferase/anion transport protein"/>
    <property type="match status" value="1"/>
</dbReference>
<feature type="domain" description="PTS EIIA type-2" evidence="1">
    <location>
        <begin position="1"/>
        <end position="144"/>
    </location>
</feature>
<evidence type="ECO:0000313" key="2">
    <source>
        <dbReference type="EMBL" id="TLF38880.1"/>
    </source>
</evidence>
<evidence type="ECO:0000259" key="1">
    <source>
        <dbReference type="PROSITE" id="PS51094"/>
    </source>
</evidence>
<dbReference type="Proteomes" id="UP000309885">
    <property type="component" value="Unassembled WGS sequence"/>
</dbReference>
<dbReference type="InterPro" id="IPR016152">
    <property type="entry name" value="PTrfase/Anion_transptr"/>
</dbReference>
<protein>
    <submittedName>
        <fullName evidence="2">PTS sugar transporter subunit IIA</fullName>
    </submittedName>
</protein>
<evidence type="ECO:0000313" key="3">
    <source>
        <dbReference type="Proteomes" id="UP000309885"/>
    </source>
</evidence>
<dbReference type="PROSITE" id="PS51094">
    <property type="entry name" value="PTS_EIIA_TYPE_2"/>
    <property type="match status" value="1"/>
</dbReference>
<comment type="caution">
    <text evidence="2">The sequence shown here is derived from an EMBL/GenBank/DDBJ whole genome shotgun (WGS) entry which is preliminary data.</text>
</comment>
<sequence length="147" mass="16646">MKNDLISIFPNLALKNRADAYQFAANQIFPDDASKAHRLVIDLLDRENLGSIQVADHVILPHVEGDLIPKTKLLVIKPQTNLRKWSPSIHDVQVMVFIFLKTGESKRTKLQIIDIMRKLGKEEFIQLLLRETDAGTLSELFGVSTQS</sequence>
<name>A0A5R8LNX0_LACZE</name>
<dbReference type="EMBL" id="VBWO01000008">
    <property type="protein sequence ID" value="TLF38880.1"/>
    <property type="molecule type" value="Genomic_DNA"/>
</dbReference>
<accession>A0A5R8LNX0</accession>
<organism evidence="2 3">
    <name type="scientific">Lacticaseibacillus zeae</name>
    <name type="common">Lactobacillus zeae</name>
    <dbReference type="NCBI Taxonomy" id="57037"/>
    <lineage>
        <taxon>Bacteria</taxon>
        <taxon>Bacillati</taxon>
        <taxon>Bacillota</taxon>
        <taxon>Bacilli</taxon>
        <taxon>Lactobacillales</taxon>
        <taxon>Lactobacillaceae</taxon>
        <taxon>Lacticaseibacillus</taxon>
    </lineage>
</organism>
<dbReference type="RefSeq" id="WP_138131201.1">
    <property type="nucleotide sequence ID" value="NZ_VBWO01000008.1"/>
</dbReference>
<gene>
    <name evidence="2" type="ORF">FEI15_09465</name>
</gene>
<proteinExistence type="predicted"/>
<dbReference type="InterPro" id="IPR002178">
    <property type="entry name" value="PTS_EIIA_type-2_dom"/>
</dbReference>